<protein>
    <submittedName>
        <fullName evidence="5">Phage repressor protein C, contains Cro/C1-type HTH and peptisase s24 domains</fullName>
    </submittedName>
</protein>
<reference evidence="6" key="1">
    <citation type="submission" date="2017-04" db="EMBL/GenBank/DDBJ databases">
        <authorList>
            <person name="Varghese N."/>
            <person name="Submissions S."/>
        </authorList>
    </citation>
    <scope>NUCLEOTIDE SEQUENCE [LARGE SCALE GENOMIC DNA]</scope>
    <source>
        <strain evidence="6">DSM 12126</strain>
    </source>
</reference>
<dbReference type="InterPro" id="IPR015927">
    <property type="entry name" value="Peptidase_S24_S26A/B/C"/>
</dbReference>
<dbReference type="PANTHER" id="PTHR40661">
    <property type="match status" value="1"/>
</dbReference>
<accession>A0A1W1ZCX6</accession>
<dbReference type="SUPFAM" id="SSF51306">
    <property type="entry name" value="LexA/Signal peptidase"/>
    <property type="match status" value="1"/>
</dbReference>
<dbReference type="InterPro" id="IPR036286">
    <property type="entry name" value="LexA/Signal_pep-like_sf"/>
</dbReference>
<dbReference type="EMBL" id="FWXT01000001">
    <property type="protein sequence ID" value="SMC46295.1"/>
    <property type="molecule type" value="Genomic_DNA"/>
</dbReference>
<proteinExistence type="predicted"/>
<dbReference type="InterPro" id="IPR010982">
    <property type="entry name" value="Lambda_DNA-bd_dom_sf"/>
</dbReference>
<sequence>MRELEFKTQKSFADALKLQPGTLSDIFREKPGVGVSSNTKRILENSYNVNIHWLETGDGEPTIISKSGSNSDINNIETPTIDISEQDTSSPKEKSYVTERKLYPLVPMYNFPASASVIEMYNDPNDIKVVGHLSIPGSTKKSFALPVYGHSMYPTLENGAWCVLRPIENANDILWGEIYYIEWGDYRNFKRLLASENEEDVILWSDNQSEVVNGRPKYSPVTIKKESIRKLCLLTDILKKPNY</sequence>
<gene>
    <name evidence="5" type="ORF">SAMN04488524_0613</name>
</gene>
<dbReference type="Gene3D" id="2.10.109.10">
    <property type="entry name" value="Umud Fragment, subunit A"/>
    <property type="match status" value="1"/>
</dbReference>
<dbReference type="GO" id="GO:0003677">
    <property type="term" value="F:DNA binding"/>
    <property type="evidence" value="ECO:0007669"/>
    <property type="project" value="UniProtKB-KW"/>
</dbReference>
<evidence type="ECO:0000256" key="3">
    <source>
        <dbReference type="ARBA" id="ARBA00023163"/>
    </source>
</evidence>
<evidence type="ECO:0000313" key="5">
    <source>
        <dbReference type="EMBL" id="SMC46295.1"/>
    </source>
</evidence>
<dbReference type="AlphaFoldDB" id="A0A1W1ZCX6"/>
<name>A0A1W1ZCX6_9SPHI</name>
<dbReference type="CDD" id="cd06529">
    <property type="entry name" value="S24_LexA-like"/>
    <property type="match status" value="1"/>
</dbReference>
<dbReference type="InterPro" id="IPR039418">
    <property type="entry name" value="LexA-like"/>
</dbReference>
<organism evidence="5 6">
    <name type="scientific">Pedobacter africanus</name>
    <dbReference type="NCBI Taxonomy" id="151894"/>
    <lineage>
        <taxon>Bacteria</taxon>
        <taxon>Pseudomonadati</taxon>
        <taxon>Bacteroidota</taxon>
        <taxon>Sphingobacteriia</taxon>
        <taxon>Sphingobacteriales</taxon>
        <taxon>Sphingobacteriaceae</taxon>
        <taxon>Pedobacter</taxon>
    </lineage>
</organism>
<evidence type="ECO:0000313" key="6">
    <source>
        <dbReference type="Proteomes" id="UP000192756"/>
    </source>
</evidence>
<keyword evidence="3" id="KW-0804">Transcription</keyword>
<feature type="domain" description="Peptidase S24/S26A/S26B/S26C" evidence="4">
    <location>
        <begin position="138"/>
        <end position="208"/>
    </location>
</feature>
<evidence type="ECO:0000256" key="1">
    <source>
        <dbReference type="ARBA" id="ARBA00023015"/>
    </source>
</evidence>
<keyword evidence="1" id="KW-0805">Transcription regulation</keyword>
<dbReference type="Gene3D" id="1.10.260.40">
    <property type="entry name" value="lambda repressor-like DNA-binding domains"/>
    <property type="match status" value="1"/>
</dbReference>
<dbReference type="Proteomes" id="UP000192756">
    <property type="component" value="Unassembled WGS sequence"/>
</dbReference>
<dbReference type="STRING" id="151894.SAMN04488524_0613"/>
<keyword evidence="2" id="KW-0238">DNA-binding</keyword>
<evidence type="ECO:0000259" key="4">
    <source>
        <dbReference type="Pfam" id="PF00717"/>
    </source>
</evidence>
<dbReference type="Pfam" id="PF00717">
    <property type="entry name" value="Peptidase_S24"/>
    <property type="match status" value="1"/>
</dbReference>
<keyword evidence="6" id="KW-1185">Reference proteome</keyword>
<evidence type="ECO:0000256" key="2">
    <source>
        <dbReference type="ARBA" id="ARBA00023125"/>
    </source>
</evidence>
<dbReference type="PANTHER" id="PTHR40661:SF1">
    <property type="entry name" value="HTH CRO_C1-TYPE DOMAIN-CONTAINING PROTEIN"/>
    <property type="match status" value="1"/>
</dbReference>